<evidence type="ECO:0000313" key="3">
    <source>
        <dbReference type="Proteomes" id="UP001595912"/>
    </source>
</evidence>
<keyword evidence="1" id="KW-0812">Transmembrane</keyword>
<dbReference type="EMBL" id="JBHSIU010000041">
    <property type="protein sequence ID" value="MFC5001864.1"/>
    <property type="molecule type" value="Genomic_DNA"/>
</dbReference>
<keyword evidence="1" id="KW-0472">Membrane</keyword>
<accession>A0ABV9W0H7</accession>
<evidence type="ECO:0000313" key="2">
    <source>
        <dbReference type="EMBL" id="MFC5001864.1"/>
    </source>
</evidence>
<feature type="transmembrane region" description="Helical" evidence="1">
    <location>
        <begin position="134"/>
        <end position="154"/>
    </location>
</feature>
<feature type="transmembrane region" description="Helical" evidence="1">
    <location>
        <begin position="166"/>
        <end position="186"/>
    </location>
</feature>
<feature type="transmembrane region" description="Helical" evidence="1">
    <location>
        <begin position="12"/>
        <end position="31"/>
    </location>
</feature>
<comment type="caution">
    <text evidence="2">The sequence shown here is derived from an EMBL/GenBank/DDBJ whole genome shotgun (WGS) entry which is preliminary data.</text>
</comment>
<dbReference type="Proteomes" id="UP001595912">
    <property type="component" value="Unassembled WGS sequence"/>
</dbReference>
<dbReference type="Pfam" id="PF06197">
    <property type="entry name" value="DUF998"/>
    <property type="match status" value="1"/>
</dbReference>
<keyword evidence="3" id="KW-1185">Reference proteome</keyword>
<reference evidence="3" key="1">
    <citation type="journal article" date="2019" name="Int. J. Syst. Evol. Microbiol.">
        <title>The Global Catalogue of Microorganisms (GCM) 10K type strain sequencing project: providing services to taxonomists for standard genome sequencing and annotation.</title>
        <authorList>
            <consortium name="The Broad Institute Genomics Platform"/>
            <consortium name="The Broad Institute Genome Sequencing Center for Infectious Disease"/>
            <person name="Wu L."/>
            <person name="Ma J."/>
        </authorList>
    </citation>
    <scope>NUCLEOTIDE SEQUENCE [LARGE SCALE GENOMIC DNA]</scope>
    <source>
        <strain evidence="3">CGMCC 4.7152</strain>
    </source>
</reference>
<dbReference type="InterPro" id="IPR009339">
    <property type="entry name" value="DUF998"/>
</dbReference>
<protein>
    <submittedName>
        <fullName evidence="2">DUF998 domain-containing protein</fullName>
    </submittedName>
</protein>
<feature type="transmembrane region" description="Helical" evidence="1">
    <location>
        <begin position="107"/>
        <end position="128"/>
    </location>
</feature>
<dbReference type="RefSeq" id="WP_380119410.1">
    <property type="nucleotide sequence ID" value="NZ_JBHSIU010000041.1"/>
</dbReference>
<keyword evidence="1" id="KW-1133">Transmembrane helix</keyword>
<evidence type="ECO:0000256" key="1">
    <source>
        <dbReference type="SAM" id="Phobius"/>
    </source>
</evidence>
<gene>
    <name evidence="2" type="ORF">ACFPIJ_29015</name>
</gene>
<feature type="transmembrane region" description="Helical" evidence="1">
    <location>
        <begin position="198"/>
        <end position="215"/>
    </location>
</feature>
<organism evidence="2 3">
    <name type="scientific">Dactylosporangium cerinum</name>
    <dbReference type="NCBI Taxonomy" id="1434730"/>
    <lineage>
        <taxon>Bacteria</taxon>
        <taxon>Bacillati</taxon>
        <taxon>Actinomycetota</taxon>
        <taxon>Actinomycetes</taxon>
        <taxon>Micromonosporales</taxon>
        <taxon>Micromonosporaceae</taxon>
        <taxon>Dactylosporangium</taxon>
    </lineage>
</organism>
<feature type="transmembrane region" description="Helical" evidence="1">
    <location>
        <begin position="78"/>
        <end position="98"/>
    </location>
</feature>
<name>A0ABV9W0H7_9ACTN</name>
<proteinExistence type="predicted"/>
<sequence length="229" mass="23164">MTIGAWANSRSAMVLAAGGTCWLLTIGYLAVQPFVAAAWVDPGYSFVSNTISDLGNASCGPFVRPDGTEAYVCSPRHAVMNTAFIAVGALTAAGAILARRWWPGGRVVTTGLGLVAAAGIGGVMVGLAPADTNLPLHAAGALLQVPGAVGMLLLGFATDKTGWPRILSLVCGTTATAACVLFLAGVHLGLGVGGMERLAFDTLTVWTGVLGAAVLRRTHLTHRTAPAGG</sequence>